<comment type="caution">
    <text evidence="1">The sequence shown here is derived from an EMBL/GenBank/DDBJ whole genome shotgun (WGS) entry which is preliminary data.</text>
</comment>
<organism evidence="1 2">
    <name type="scientific">Lederbergia citrisecunda</name>
    <dbReference type="NCBI Taxonomy" id="2833583"/>
    <lineage>
        <taxon>Bacteria</taxon>
        <taxon>Bacillati</taxon>
        <taxon>Bacillota</taxon>
        <taxon>Bacilli</taxon>
        <taxon>Bacillales</taxon>
        <taxon>Bacillaceae</taxon>
        <taxon>Lederbergia</taxon>
    </lineage>
</organism>
<dbReference type="RefSeq" id="WP_213109361.1">
    <property type="nucleotide sequence ID" value="NZ_JAGYPJ010000001.1"/>
</dbReference>
<evidence type="ECO:0000313" key="2">
    <source>
        <dbReference type="Proteomes" id="UP000682713"/>
    </source>
</evidence>
<dbReference type="AlphaFoldDB" id="A0A942YIS9"/>
<reference evidence="1 2" key="1">
    <citation type="submission" date="2021-05" db="EMBL/GenBank/DDBJ databases">
        <title>Novel Bacillus species.</title>
        <authorList>
            <person name="Liu G."/>
        </authorList>
    </citation>
    <scope>NUCLEOTIDE SEQUENCE [LARGE SCALE GENOMIC DNA]</scope>
    <source>
        <strain evidence="1 2">FJAT-49732</strain>
    </source>
</reference>
<gene>
    <name evidence="1" type="ORF">KHA93_03010</name>
</gene>
<protein>
    <submittedName>
        <fullName evidence="1">Uncharacterized protein</fullName>
    </submittedName>
</protein>
<name>A0A942YIS9_9BACI</name>
<keyword evidence="2" id="KW-1185">Reference proteome</keyword>
<proteinExistence type="predicted"/>
<sequence length="111" mass="12229">MKPITITLKIEGKEKRFVSPSFIPGSLFRRAADITEMIEGGTLDHEGLDAPLAFVSDVFENQFTIDEFEDGIDSRVLIKTVYAVCNFVIGNIEEASTLLGIAEEDTSEEGK</sequence>
<dbReference type="InterPro" id="IPR057006">
    <property type="entry name" value="Phage_TAC_19"/>
</dbReference>
<dbReference type="Pfam" id="PF23857">
    <property type="entry name" value="Phage_TAC_19"/>
    <property type="match status" value="1"/>
</dbReference>
<dbReference type="Proteomes" id="UP000682713">
    <property type="component" value="Unassembled WGS sequence"/>
</dbReference>
<dbReference type="NCBIfam" id="NF047360">
    <property type="entry name" value="tail_chap_PVL"/>
    <property type="match status" value="1"/>
</dbReference>
<dbReference type="EMBL" id="JAGYPJ010000001">
    <property type="protein sequence ID" value="MBS4198618.1"/>
    <property type="molecule type" value="Genomic_DNA"/>
</dbReference>
<accession>A0A942YIS9</accession>
<evidence type="ECO:0000313" key="1">
    <source>
        <dbReference type="EMBL" id="MBS4198618.1"/>
    </source>
</evidence>